<dbReference type="EMBL" id="JACHOC010000008">
    <property type="protein sequence ID" value="MBB4624014.1"/>
    <property type="molecule type" value="Genomic_DNA"/>
</dbReference>
<evidence type="ECO:0008006" key="4">
    <source>
        <dbReference type="Google" id="ProtNLM"/>
    </source>
</evidence>
<dbReference type="RefSeq" id="WP_229801101.1">
    <property type="nucleotide sequence ID" value="NZ_BMPB01000011.1"/>
</dbReference>
<sequence length="218" mass="24279">MKKIIRQMLICLLWVACVSAAYGQHAENVSADTLQQFSREQQMQARLENYVQLLSTHKKPDRPRVMVMPVMGFRSSQMSYGLMVAAMKRTGGYIKAKYSFSNTHSGDFDCDDGGVSDEDGQVQWYTGKAEKSRWAVTGGIVQRLWKPFYLYAGVGYGSRTLVWETVGGKWGKNKDHSVEGMEAEAGCILSVGPMVFSLGLQTNSFKYLEGNLGIGVIF</sequence>
<evidence type="ECO:0000256" key="1">
    <source>
        <dbReference type="SAM" id="SignalP"/>
    </source>
</evidence>
<feature type="chain" id="PRO_5047133397" description="DUF3575 domain-containing protein" evidence="1">
    <location>
        <begin position="27"/>
        <end position="218"/>
    </location>
</feature>
<comment type="caution">
    <text evidence="2">The sequence shown here is derived from an EMBL/GenBank/DDBJ whole genome shotgun (WGS) entry which is preliminary data.</text>
</comment>
<accession>A0ABR6KT52</accession>
<reference evidence="2 3" key="1">
    <citation type="submission" date="2020-08" db="EMBL/GenBank/DDBJ databases">
        <title>Genomic Encyclopedia of Type Strains, Phase IV (KMG-IV): sequencing the most valuable type-strain genomes for metagenomic binning, comparative biology and taxonomic classification.</title>
        <authorList>
            <person name="Goeker M."/>
        </authorList>
    </citation>
    <scope>NUCLEOTIDE SEQUENCE [LARGE SCALE GENOMIC DNA]</scope>
    <source>
        <strain evidence="2 3">DSM 102983</strain>
    </source>
</reference>
<keyword evidence="1" id="KW-0732">Signal</keyword>
<keyword evidence="3" id="KW-1185">Reference proteome</keyword>
<gene>
    <name evidence="2" type="ORF">GGQ57_003938</name>
</gene>
<organism evidence="2 3">
    <name type="scientific">Parabacteroides faecis</name>
    <dbReference type="NCBI Taxonomy" id="1217282"/>
    <lineage>
        <taxon>Bacteria</taxon>
        <taxon>Pseudomonadati</taxon>
        <taxon>Bacteroidota</taxon>
        <taxon>Bacteroidia</taxon>
        <taxon>Bacteroidales</taxon>
        <taxon>Tannerellaceae</taxon>
        <taxon>Parabacteroides</taxon>
    </lineage>
</organism>
<evidence type="ECO:0000313" key="3">
    <source>
        <dbReference type="Proteomes" id="UP000533637"/>
    </source>
</evidence>
<dbReference type="PROSITE" id="PS51257">
    <property type="entry name" value="PROKAR_LIPOPROTEIN"/>
    <property type="match status" value="1"/>
</dbReference>
<evidence type="ECO:0000313" key="2">
    <source>
        <dbReference type="EMBL" id="MBB4624014.1"/>
    </source>
</evidence>
<feature type="signal peptide" evidence="1">
    <location>
        <begin position="1"/>
        <end position="26"/>
    </location>
</feature>
<protein>
    <recommendedName>
        <fullName evidence="4">DUF3575 domain-containing protein</fullName>
    </recommendedName>
</protein>
<name>A0ABR6KT52_9BACT</name>
<proteinExistence type="predicted"/>
<dbReference type="Proteomes" id="UP000533637">
    <property type="component" value="Unassembled WGS sequence"/>
</dbReference>